<dbReference type="PRINTS" id="PR00081">
    <property type="entry name" value="GDHRDH"/>
</dbReference>
<name>A0ABQ3VKL6_9CHLR</name>
<dbReference type="Pfam" id="PF00106">
    <property type="entry name" value="adh_short"/>
    <property type="match status" value="1"/>
</dbReference>
<evidence type="ECO:0000313" key="2">
    <source>
        <dbReference type="EMBL" id="GHO85931.1"/>
    </source>
</evidence>
<dbReference type="PANTHER" id="PTHR43544">
    <property type="entry name" value="SHORT-CHAIN DEHYDROGENASE/REDUCTASE"/>
    <property type="match status" value="1"/>
</dbReference>
<feature type="domain" description="DUF6602" evidence="1">
    <location>
        <begin position="39"/>
        <end position="121"/>
    </location>
</feature>
<organism evidence="2 3">
    <name type="scientific">Dictyobacter formicarum</name>
    <dbReference type="NCBI Taxonomy" id="2778368"/>
    <lineage>
        <taxon>Bacteria</taxon>
        <taxon>Bacillati</taxon>
        <taxon>Chloroflexota</taxon>
        <taxon>Ktedonobacteria</taxon>
        <taxon>Ktedonobacterales</taxon>
        <taxon>Dictyobacteraceae</taxon>
        <taxon>Dictyobacter</taxon>
    </lineage>
</organism>
<gene>
    <name evidence="2" type="ORF">KSZ_39370</name>
</gene>
<dbReference type="Proteomes" id="UP000635565">
    <property type="component" value="Unassembled WGS sequence"/>
</dbReference>
<sequence length="612" mass="68612">MTDIHKHLPKIVKLVRSAFMAVPHDADALAWEAARQGMRAQLRELLPSSYGIGSGPINNSQGQSSRVPDIVIYDQTRATSEPSAAGSYSLKSVLAILQFSMELNLTGPDSAMEVIRSVKHLQPYRVIPIVKKEVADLSTRTERIPKQAFPVGIVLARGSLPELEHEERCRHLAEFISQYELGERPDYIYLLDWGVYYRNPALDGRGLKGYELSICREPDHQNAESCYVCKERFFRQHFYYPHMCPRCGDLNYVKRRQTADLRGYVALITGGRLRIGQAAVLKLLRAGATVIVTTRFPHDAARRYASQPDFADWCERLEIYGLDLRQLSGIQRCTAYIQQQYGRLDILINNAAQTVRRPPAFYAHLLEFELLAPDELPAILQPLLKSEQVSMLPPVREREQWSADQQHISIPSLSAERSAALSQIPLIAGDELSNSEHFPPATYDQDGQQLDLRTENSWTMRLQDLSIPEIVEVQLVNSIAPTVLIQQLTPLLRRTQDVKQRPTHIINVSAIEGQFAGHKTGAHPHTNMAKAALNMLTLTMATDLAAEGVAINSVDPGWISQQVPYGQRIAEDKLPLDEVDAAARICDLIFGTAQGGQITAGKFWKDYLVAPW</sequence>
<evidence type="ECO:0000313" key="3">
    <source>
        <dbReference type="Proteomes" id="UP000635565"/>
    </source>
</evidence>
<dbReference type="PANTHER" id="PTHR43544:SF2">
    <property type="entry name" value="OXIDOREDUCTASE"/>
    <property type="match status" value="1"/>
</dbReference>
<accession>A0ABQ3VKL6</accession>
<comment type="caution">
    <text evidence="2">The sequence shown here is derived from an EMBL/GenBank/DDBJ whole genome shotgun (WGS) entry which is preliminary data.</text>
</comment>
<dbReference type="Gene3D" id="3.40.50.720">
    <property type="entry name" value="NAD(P)-binding Rossmann-like Domain"/>
    <property type="match status" value="2"/>
</dbReference>
<dbReference type="Pfam" id="PF20247">
    <property type="entry name" value="DUF6602"/>
    <property type="match status" value="1"/>
</dbReference>
<dbReference type="SUPFAM" id="SSF51735">
    <property type="entry name" value="NAD(P)-binding Rossmann-fold domains"/>
    <property type="match status" value="1"/>
</dbReference>
<dbReference type="InterPro" id="IPR051468">
    <property type="entry name" value="Fungal_SecMetab_SDRs"/>
</dbReference>
<dbReference type="EMBL" id="BNJJ01000010">
    <property type="protein sequence ID" value="GHO85931.1"/>
    <property type="molecule type" value="Genomic_DNA"/>
</dbReference>
<dbReference type="InterPro" id="IPR002347">
    <property type="entry name" value="SDR_fam"/>
</dbReference>
<proteinExistence type="predicted"/>
<reference evidence="2 3" key="1">
    <citation type="journal article" date="2021" name="Int. J. Syst. Evol. Microbiol.">
        <title>Reticulibacter mediterranei gen. nov., sp. nov., within the new family Reticulibacteraceae fam. nov., and Ktedonospora formicarum gen. nov., sp. nov., Ktedonobacter robiniae sp. nov., Dictyobacter formicarum sp. nov. and Dictyobacter arantiisoli sp. nov., belonging to the class Ktedonobacteria.</title>
        <authorList>
            <person name="Yabe S."/>
            <person name="Zheng Y."/>
            <person name="Wang C.M."/>
            <person name="Sakai Y."/>
            <person name="Abe K."/>
            <person name="Yokota A."/>
            <person name="Donadio S."/>
            <person name="Cavaletti L."/>
            <person name="Monciardini P."/>
        </authorList>
    </citation>
    <scope>NUCLEOTIDE SEQUENCE [LARGE SCALE GENOMIC DNA]</scope>
    <source>
        <strain evidence="2 3">SOSP1-9</strain>
    </source>
</reference>
<evidence type="ECO:0000259" key="1">
    <source>
        <dbReference type="Pfam" id="PF20247"/>
    </source>
</evidence>
<dbReference type="CDD" id="cd05233">
    <property type="entry name" value="SDR_c"/>
    <property type="match status" value="1"/>
</dbReference>
<keyword evidence="3" id="KW-1185">Reference proteome</keyword>
<dbReference type="InterPro" id="IPR036291">
    <property type="entry name" value="NAD(P)-bd_dom_sf"/>
</dbReference>
<protein>
    <recommendedName>
        <fullName evidence="1">DUF6602 domain-containing protein</fullName>
    </recommendedName>
</protein>
<dbReference type="InterPro" id="IPR046537">
    <property type="entry name" value="DUF6602"/>
</dbReference>
<dbReference type="Pfam" id="PF13561">
    <property type="entry name" value="adh_short_C2"/>
    <property type="match status" value="1"/>
</dbReference>